<dbReference type="Gene3D" id="3.90.1480.20">
    <property type="entry name" value="Glycosyl transferase family 29"/>
    <property type="match status" value="1"/>
</dbReference>
<dbReference type="OrthoDB" id="8451561at2"/>
<evidence type="ECO:0008006" key="3">
    <source>
        <dbReference type="Google" id="ProtNLM"/>
    </source>
</evidence>
<dbReference type="AlphaFoldDB" id="A0A317PMT9"/>
<name>A0A317PMT9_9HYPH</name>
<evidence type="ECO:0000313" key="1">
    <source>
        <dbReference type="EMBL" id="PWW02077.1"/>
    </source>
</evidence>
<organism evidence="1 2">
    <name type="scientific">Hoeflea marina</name>
    <dbReference type="NCBI Taxonomy" id="274592"/>
    <lineage>
        <taxon>Bacteria</taxon>
        <taxon>Pseudomonadati</taxon>
        <taxon>Pseudomonadota</taxon>
        <taxon>Alphaproteobacteria</taxon>
        <taxon>Hyphomicrobiales</taxon>
        <taxon>Rhizobiaceae</taxon>
        <taxon>Hoeflea</taxon>
    </lineage>
</organism>
<proteinExistence type="predicted"/>
<gene>
    <name evidence="1" type="ORF">DFR52_102744</name>
</gene>
<dbReference type="InterPro" id="IPR038578">
    <property type="entry name" value="GT29-like_sf"/>
</dbReference>
<accession>A0A317PMT9</accession>
<keyword evidence="2" id="KW-1185">Reference proteome</keyword>
<dbReference type="Proteomes" id="UP000246352">
    <property type="component" value="Unassembled WGS sequence"/>
</dbReference>
<comment type="caution">
    <text evidence="1">The sequence shown here is derived from an EMBL/GenBank/DDBJ whole genome shotgun (WGS) entry which is preliminary data.</text>
</comment>
<protein>
    <recommendedName>
        <fullName evidence="3">Glycosyl transferase family 29 (Putative sialyltransferase)</fullName>
    </recommendedName>
</protein>
<dbReference type="EMBL" id="QGTR01000002">
    <property type="protein sequence ID" value="PWW02077.1"/>
    <property type="molecule type" value="Genomic_DNA"/>
</dbReference>
<sequence length="204" mass="22679">MKTVAIVGNGPLEEADKRFVGAADIVTRFNLVPREHLALSDRTDEHFLSCSSKQVGDYLAAGSYESDPCFRNAGRIVLPYHPGIIAACMPQPSWLSRLKGRRADWTSVCERAAARFGKQLVILTEEDYRSACRALGIGGEGRDFYPSSGYLAVMRALKIYQPSMHRIHLLGFGFQGWKRHPWPAEEAAIRALHAQDRLSLHAVA</sequence>
<dbReference type="RefSeq" id="WP_110031800.1">
    <property type="nucleotide sequence ID" value="NZ_QGTR01000002.1"/>
</dbReference>
<evidence type="ECO:0000313" key="2">
    <source>
        <dbReference type="Proteomes" id="UP000246352"/>
    </source>
</evidence>
<reference evidence="1 2" key="1">
    <citation type="submission" date="2018-05" db="EMBL/GenBank/DDBJ databases">
        <title>Genomic Encyclopedia of Type Strains, Phase IV (KMG-IV): sequencing the most valuable type-strain genomes for metagenomic binning, comparative biology and taxonomic classification.</title>
        <authorList>
            <person name="Goeker M."/>
        </authorList>
    </citation>
    <scope>NUCLEOTIDE SEQUENCE [LARGE SCALE GENOMIC DNA]</scope>
    <source>
        <strain evidence="1 2">DSM 16791</strain>
    </source>
</reference>